<dbReference type="EMBL" id="EQ973924">
    <property type="protein sequence ID" value="EEF38557.1"/>
    <property type="molecule type" value="Genomic_DNA"/>
</dbReference>
<dbReference type="PANTHER" id="PTHR33083">
    <property type="entry name" value="EXPRESSED PROTEIN"/>
    <property type="match status" value="1"/>
</dbReference>
<evidence type="ECO:0000313" key="3">
    <source>
        <dbReference type="EMBL" id="EEF38557.1"/>
    </source>
</evidence>
<evidence type="ECO:0000256" key="1">
    <source>
        <dbReference type="ARBA" id="ARBA00034773"/>
    </source>
</evidence>
<dbReference type="Pfam" id="PF04520">
    <property type="entry name" value="Senescence_reg"/>
    <property type="match status" value="1"/>
</dbReference>
<evidence type="ECO:0000313" key="4">
    <source>
        <dbReference type="Proteomes" id="UP000008311"/>
    </source>
</evidence>
<keyword evidence="4" id="KW-1185">Reference proteome</keyword>
<dbReference type="InterPro" id="IPR007608">
    <property type="entry name" value="Senescence_reg_S40"/>
</dbReference>
<dbReference type="eggNOG" id="ENOG502S22W">
    <property type="taxonomic scope" value="Eukaryota"/>
</dbReference>
<feature type="region of interest" description="Disordered" evidence="2">
    <location>
        <begin position="1"/>
        <end position="86"/>
    </location>
</feature>
<organism evidence="3 4">
    <name type="scientific">Ricinus communis</name>
    <name type="common">Castor bean</name>
    <dbReference type="NCBI Taxonomy" id="3988"/>
    <lineage>
        <taxon>Eukaryota</taxon>
        <taxon>Viridiplantae</taxon>
        <taxon>Streptophyta</taxon>
        <taxon>Embryophyta</taxon>
        <taxon>Tracheophyta</taxon>
        <taxon>Spermatophyta</taxon>
        <taxon>Magnoliopsida</taxon>
        <taxon>eudicotyledons</taxon>
        <taxon>Gunneridae</taxon>
        <taxon>Pentapetalae</taxon>
        <taxon>rosids</taxon>
        <taxon>fabids</taxon>
        <taxon>Malpighiales</taxon>
        <taxon>Euphorbiaceae</taxon>
        <taxon>Acalyphoideae</taxon>
        <taxon>Acalypheae</taxon>
        <taxon>Ricinus</taxon>
    </lineage>
</organism>
<feature type="compositionally biased region" description="Low complexity" evidence="2">
    <location>
        <begin position="72"/>
        <end position="84"/>
    </location>
</feature>
<feature type="compositionally biased region" description="Polar residues" evidence="2">
    <location>
        <begin position="27"/>
        <end position="36"/>
    </location>
</feature>
<dbReference type="FunCoup" id="B9SCW2">
    <property type="interactions" value="937"/>
</dbReference>
<evidence type="ECO:0008006" key="5">
    <source>
        <dbReference type="Google" id="ProtNLM"/>
    </source>
</evidence>
<name>B9SCW2_RICCO</name>
<dbReference type="InParanoid" id="B9SCW2"/>
<comment type="similarity">
    <text evidence="1">Belongs to the senescence regulator S40 family.</text>
</comment>
<sequence length="224" mass="24808">MDINGPSRFRHRKTPSTDRFLAAYPRTSEQASSAAVNTADIEENELNEDDIFSTGDFSEASNNHRHHHQTNSPPSSTSSPRSKPAFGHLDSFGILAALPEHKNKPHGYLYQKTAISAASTSSSRFIPKPPQERLPINSGSHQQPQSAPVNVPAMAMRMRPKDFDEIDEDDDEGDGEMLPPHEIVARAQSPMLACSVLEGVGRTLKGRDLRQVRNAIWRRTGFLD</sequence>
<proteinExistence type="inferred from homology"/>
<accession>B9SCW2</accession>
<reference evidence="4" key="1">
    <citation type="journal article" date="2010" name="Nat. Biotechnol.">
        <title>Draft genome sequence of the oilseed species Ricinus communis.</title>
        <authorList>
            <person name="Chan A.P."/>
            <person name="Crabtree J."/>
            <person name="Zhao Q."/>
            <person name="Lorenzi H."/>
            <person name="Orvis J."/>
            <person name="Puiu D."/>
            <person name="Melake-Berhan A."/>
            <person name="Jones K.M."/>
            <person name="Redman J."/>
            <person name="Chen G."/>
            <person name="Cahoon E.B."/>
            <person name="Gedil M."/>
            <person name="Stanke M."/>
            <person name="Haas B.J."/>
            <person name="Wortman J.R."/>
            <person name="Fraser-Liggett C.M."/>
            <person name="Ravel J."/>
            <person name="Rabinowicz P.D."/>
        </authorList>
    </citation>
    <scope>NUCLEOTIDE SEQUENCE [LARGE SCALE GENOMIC DNA]</scope>
    <source>
        <strain evidence="4">cv. Hale</strain>
    </source>
</reference>
<gene>
    <name evidence="3" type="ORF">RCOM_1281850</name>
</gene>
<protein>
    <recommendedName>
        <fullName evidence="5">Senescence regulator</fullName>
    </recommendedName>
</protein>
<dbReference type="AlphaFoldDB" id="B9SCW2"/>
<dbReference type="PANTHER" id="PTHR33083:SF50">
    <property type="entry name" value="PROTEIN S40-7"/>
    <property type="match status" value="1"/>
</dbReference>
<dbReference type="GO" id="GO:0010150">
    <property type="term" value="P:leaf senescence"/>
    <property type="evidence" value="ECO:0007669"/>
    <property type="project" value="UniProtKB-ARBA"/>
</dbReference>
<dbReference type="STRING" id="3988.B9SCW2"/>
<feature type="compositionally biased region" description="Acidic residues" evidence="2">
    <location>
        <begin position="40"/>
        <end position="51"/>
    </location>
</feature>
<dbReference type="Proteomes" id="UP000008311">
    <property type="component" value="Unassembled WGS sequence"/>
</dbReference>
<evidence type="ECO:0000256" key="2">
    <source>
        <dbReference type="SAM" id="MobiDB-lite"/>
    </source>
</evidence>